<dbReference type="AlphaFoldDB" id="A0A7T2YRQ7"/>
<dbReference type="RefSeq" id="WP_155524800.1">
    <property type="nucleotide sequence ID" value="NZ_CP065748.1"/>
</dbReference>
<dbReference type="EMBL" id="CP065748">
    <property type="protein sequence ID" value="QPS80923.1"/>
    <property type="molecule type" value="Genomic_DNA"/>
</dbReference>
<evidence type="ECO:0000313" key="1">
    <source>
        <dbReference type="EMBL" id="QPS80923.1"/>
    </source>
</evidence>
<sequence length="85" mass="10038">MAIFNSLRNAAVNAFEMRTVRKEVQRMREILGIFDEGLGAYFNSFALTELQKLENAKRLPPDQFEFAAKVVRQEIYERYARYRPC</sequence>
<accession>A0A7T2YRQ7</accession>
<protein>
    <submittedName>
        <fullName evidence="1">Uncharacterized protein</fullName>
    </submittedName>
</protein>
<reference evidence="1 2" key="1">
    <citation type="submission" date="2020-12" db="EMBL/GenBank/DDBJ databases">
        <title>FDA dAtabase for Regulatory Grade micrObial Sequences (FDA-ARGOS): Supporting development and validation of Infectious Disease Dx tests.</title>
        <authorList>
            <person name="Sproer C."/>
            <person name="Gronow S."/>
            <person name="Severitt S."/>
            <person name="Schroder I."/>
            <person name="Tallon L."/>
            <person name="Sadzewicz L."/>
            <person name="Zhao X."/>
            <person name="Boylan J."/>
            <person name="Ott S."/>
            <person name="Bowen H."/>
            <person name="Vavikolanu K."/>
            <person name="Mehta A."/>
            <person name="Aluvathingal J."/>
            <person name="Nadendla S."/>
            <person name="Lowell S."/>
            <person name="Myers T."/>
            <person name="Yan Y."/>
            <person name="Sichtig H."/>
        </authorList>
    </citation>
    <scope>NUCLEOTIDE SEQUENCE [LARGE SCALE GENOMIC DNA]</scope>
    <source>
        <strain evidence="1 2">FDAARGOS_890</strain>
    </source>
</reference>
<dbReference type="Proteomes" id="UP000595064">
    <property type="component" value="Chromosome"/>
</dbReference>
<dbReference type="KEGG" id="dla:I6G47_28780"/>
<organism evidence="1 2">
    <name type="scientific">Delftia lacustris</name>
    <dbReference type="NCBI Taxonomy" id="558537"/>
    <lineage>
        <taxon>Bacteria</taxon>
        <taxon>Pseudomonadati</taxon>
        <taxon>Pseudomonadota</taxon>
        <taxon>Betaproteobacteria</taxon>
        <taxon>Burkholderiales</taxon>
        <taxon>Comamonadaceae</taxon>
        <taxon>Delftia</taxon>
    </lineage>
</organism>
<evidence type="ECO:0000313" key="2">
    <source>
        <dbReference type="Proteomes" id="UP000595064"/>
    </source>
</evidence>
<name>A0A7T2YRQ7_9BURK</name>
<gene>
    <name evidence="1" type="ORF">I6G47_28780</name>
</gene>
<proteinExistence type="predicted"/>
<keyword evidence="2" id="KW-1185">Reference proteome</keyword>